<gene>
    <name evidence="2" type="ORF">JX360_08750</name>
</gene>
<dbReference type="Proteomes" id="UP000830835">
    <property type="component" value="Unassembled WGS sequence"/>
</dbReference>
<dbReference type="Pfam" id="PF18480">
    <property type="entry name" value="DUF5615"/>
    <property type="match status" value="1"/>
</dbReference>
<organism evidence="2 3">
    <name type="scientific">Thermostichus vulcanus str. 'Rupite'</name>
    <dbReference type="NCBI Taxonomy" id="2813851"/>
    <lineage>
        <taxon>Bacteria</taxon>
        <taxon>Bacillati</taxon>
        <taxon>Cyanobacteriota</taxon>
        <taxon>Cyanophyceae</taxon>
        <taxon>Thermostichales</taxon>
        <taxon>Thermostichaceae</taxon>
        <taxon>Thermostichus</taxon>
    </lineage>
</organism>
<evidence type="ECO:0000259" key="1">
    <source>
        <dbReference type="Pfam" id="PF18480"/>
    </source>
</evidence>
<dbReference type="InterPro" id="IPR041049">
    <property type="entry name" value="DUF5615"/>
</dbReference>
<comment type="caution">
    <text evidence="2">The sequence shown here is derived from an EMBL/GenBank/DDBJ whole genome shotgun (WGS) entry which is preliminary data.</text>
</comment>
<keyword evidence="3" id="KW-1185">Reference proteome</keyword>
<accession>A0ABT0CB32</accession>
<name>A0ABT0CB32_THEVL</name>
<protein>
    <submittedName>
        <fullName evidence="2">DUF5615 family PIN-like protein</fullName>
    </submittedName>
</protein>
<dbReference type="RefSeq" id="WP_425244377.1">
    <property type="nucleotide sequence ID" value="NZ_JAFIRA010000019.1"/>
</dbReference>
<reference evidence="2" key="1">
    <citation type="submission" date="2021-02" db="EMBL/GenBank/DDBJ databases">
        <title>The CRISPR/cas machinery reduction and long-range gene transfer in the hot spring cyanobacterium Synechococcus.</title>
        <authorList>
            <person name="Dvorak P."/>
            <person name="Jahodarova E."/>
            <person name="Hasler P."/>
            <person name="Poulickova A."/>
        </authorList>
    </citation>
    <scope>NUCLEOTIDE SEQUENCE</scope>
    <source>
        <strain evidence="2">Rupite</strain>
    </source>
</reference>
<dbReference type="EMBL" id="JAFIRA010000019">
    <property type="protein sequence ID" value="MCJ2542992.1"/>
    <property type="molecule type" value="Genomic_DNA"/>
</dbReference>
<sequence length="85" mass="9523">MLVCGYGILCLLADENLNNDIIIRSVLRQNSAISFQRTQKVGLDGCSDPEILLWAADHNAVVVPQDINTMIDKMIDNDCPWARTY</sequence>
<evidence type="ECO:0000313" key="2">
    <source>
        <dbReference type="EMBL" id="MCJ2542992.1"/>
    </source>
</evidence>
<feature type="domain" description="DUF5615" evidence="1">
    <location>
        <begin position="11"/>
        <end position="67"/>
    </location>
</feature>
<proteinExistence type="predicted"/>
<evidence type="ECO:0000313" key="3">
    <source>
        <dbReference type="Proteomes" id="UP000830835"/>
    </source>
</evidence>